<evidence type="ECO:0000313" key="2">
    <source>
        <dbReference type="EMBL" id="KAK3771086.1"/>
    </source>
</evidence>
<keyword evidence="1" id="KW-0812">Transmembrane</keyword>
<dbReference type="Gene3D" id="3.10.100.10">
    <property type="entry name" value="Mannose-Binding Protein A, subunit A"/>
    <property type="match status" value="1"/>
</dbReference>
<dbReference type="InterPro" id="IPR016187">
    <property type="entry name" value="CTDL_fold"/>
</dbReference>
<evidence type="ECO:0000256" key="1">
    <source>
        <dbReference type="SAM" id="Phobius"/>
    </source>
</evidence>
<keyword evidence="3" id="KW-1185">Reference proteome</keyword>
<dbReference type="AlphaFoldDB" id="A0AAE0ZLQ7"/>
<name>A0AAE0ZLQ7_9GAST</name>
<keyword evidence="1" id="KW-1133">Transmembrane helix</keyword>
<dbReference type="SUPFAM" id="SSF56436">
    <property type="entry name" value="C-type lectin-like"/>
    <property type="match status" value="1"/>
</dbReference>
<comment type="caution">
    <text evidence="2">The sequence shown here is derived from an EMBL/GenBank/DDBJ whole genome shotgun (WGS) entry which is preliminary data.</text>
</comment>
<evidence type="ECO:0000313" key="3">
    <source>
        <dbReference type="Proteomes" id="UP001283361"/>
    </source>
</evidence>
<dbReference type="Proteomes" id="UP001283361">
    <property type="component" value="Unassembled WGS sequence"/>
</dbReference>
<sequence>MKIEAKTPSGSMNLMDGLESGYPRHFTGNTGLQFLKRLTAGLEKNLYFRLRNWNFTSDCEHGKLLLTAELGNRYSLRSWKTEGIAKMAAYPWSSQATHHVSIPCKFHGMDFYLRLLILAAGCTKCSGSFYWRESPQKTPPPPSKLTPAEGQCRSGWTQGDAFCYKVFDERTAKRVYLAAQQLCESRGAQLLSQDDVGDSAYTDKTFWVAEKKEDSCQSYKPKSNRLIEIDCKRKRTVVCKRSLSGVLKIDFFGIPGGSSISRGESLTLLCETCGYSTEHTSIAIGHSVADGDFADLIRGDPPMVELKHEEFRCEDAGEFVCEVRFHTTTAIRRRFIVTLRDCPLELCPLEDFTDGENSFTLALFEPLHFNVCFQSPSGTPPRVLGVVPEAGNDSTTSGATLRTSGPFQTSVSKKTGYSIRYSVEVKAEVIQPADLGLWKMSVGDGAAKDGQSPVFFSFRINAEDTVFLFRVVGVNPFNVDAVNSSACEEHTVTARTLAAHPEEYTKQAAETPGNSGFKISMLHIIIGVSLLAVIILITVLVIILISRKRGYYRNF</sequence>
<evidence type="ECO:0008006" key="4">
    <source>
        <dbReference type="Google" id="ProtNLM"/>
    </source>
</evidence>
<protein>
    <recommendedName>
        <fullName evidence="4">C-type lectin domain-containing protein</fullName>
    </recommendedName>
</protein>
<gene>
    <name evidence="2" type="ORF">RRG08_042330</name>
</gene>
<dbReference type="InterPro" id="IPR016186">
    <property type="entry name" value="C-type_lectin-like/link_sf"/>
</dbReference>
<keyword evidence="1" id="KW-0472">Membrane</keyword>
<organism evidence="2 3">
    <name type="scientific">Elysia crispata</name>
    <name type="common">lettuce slug</name>
    <dbReference type="NCBI Taxonomy" id="231223"/>
    <lineage>
        <taxon>Eukaryota</taxon>
        <taxon>Metazoa</taxon>
        <taxon>Spiralia</taxon>
        <taxon>Lophotrochozoa</taxon>
        <taxon>Mollusca</taxon>
        <taxon>Gastropoda</taxon>
        <taxon>Heterobranchia</taxon>
        <taxon>Euthyneura</taxon>
        <taxon>Panpulmonata</taxon>
        <taxon>Sacoglossa</taxon>
        <taxon>Placobranchoidea</taxon>
        <taxon>Plakobranchidae</taxon>
        <taxon>Elysia</taxon>
    </lineage>
</organism>
<accession>A0AAE0ZLQ7</accession>
<dbReference type="EMBL" id="JAWDGP010003776">
    <property type="protein sequence ID" value="KAK3771086.1"/>
    <property type="molecule type" value="Genomic_DNA"/>
</dbReference>
<feature type="transmembrane region" description="Helical" evidence="1">
    <location>
        <begin position="521"/>
        <end position="545"/>
    </location>
</feature>
<proteinExistence type="predicted"/>
<reference evidence="2" key="1">
    <citation type="journal article" date="2023" name="G3 (Bethesda)">
        <title>A reference genome for the long-term kleptoplast-retaining sea slug Elysia crispata morphotype clarki.</title>
        <authorList>
            <person name="Eastman K.E."/>
            <person name="Pendleton A.L."/>
            <person name="Shaikh M.A."/>
            <person name="Suttiyut T."/>
            <person name="Ogas R."/>
            <person name="Tomko P."/>
            <person name="Gavelis G."/>
            <person name="Widhalm J.R."/>
            <person name="Wisecaver J.H."/>
        </authorList>
    </citation>
    <scope>NUCLEOTIDE SEQUENCE</scope>
    <source>
        <strain evidence="2">ECLA1</strain>
    </source>
</reference>